<dbReference type="AlphaFoldDB" id="A0AAW1DR07"/>
<keyword evidence="2" id="KW-1185">Reference proteome</keyword>
<dbReference type="GO" id="GO:0006357">
    <property type="term" value="P:regulation of transcription by RNA polymerase II"/>
    <property type="evidence" value="ECO:0007669"/>
    <property type="project" value="InterPro"/>
</dbReference>
<gene>
    <name evidence="1" type="ORF">O3M35_005646</name>
</gene>
<dbReference type="Proteomes" id="UP001461498">
    <property type="component" value="Unassembled WGS sequence"/>
</dbReference>
<dbReference type="GO" id="GO:0005634">
    <property type="term" value="C:nucleus"/>
    <property type="evidence" value="ECO:0007669"/>
    <property type="project" value="InterPro"/>
</dbReference>
<comment type="caution">
    <text evidence="1">The sequence shown here is derived from an EMBL/GenBank/DDBJ whole genome shotgun (WGS) entry which is preliminary data.</text>
</comment>
<accession>A0AAW1DR07</accession>
<dbReference type="GO" id="GO:0003690">
    <property type="term" value="F:double-stranded DNA binding"/>
    <property type="evidence" value="ECO:0007669"/>
    <property type="project" value="InterPro"/>
</dbReference>
<evidence type="ECO:0000313" key="2">
    <source>
        <dbReference type="Proteomes" id="UP001461498"/>
    </source>
</evidence>
<dbReference type="InterPro" id="IPR033375">
    <property type="entry name" value="Cggbp1"/>
</dbReference>
<sequence length="324" mass="36697">MYKKLYYLELPSTYLLSKVILNNSFPKPTSVSWFSYEEIKLEVTPLYCAFFSGEEKVVIIFKKHGAYKTSICERANAYKANGIYVNDANIMMCKHCNCRVEWIKKDNIEKHLKSKNHRDAISKPSTNTSVQSTITGILKSKSKVYNDKNVFIKDTVNMCLKANIPIEKMEHPAVQQYFKKYIEGSGDLPCADHLRRTYLPICGAEAKDEIKEMIKNKPIVIIVDETSDRKGRFIFAVLFKTVLPSSEQITVLASVNFLDTANATICCQTVVDTMTDYNVSYTNIVGLVSDSAPYMIACFSSLKILIGEHILFLLWSISSAGHIK</sequence>
<dbReference type="EMBL" id="JAPXFL010000002">
    <property type="protein sequence ID" value="KAK9510984.1"/>
    <property type="molecule type" value="Genomic_DNA"/>
</dbReference>
<organism evidence="1 2">
    <name type="scientific">Rhynocoris fuscipes</name>
    <dbReference type="NCBI Taxonomy" id="488301"/>
    <lineage>
        <taxon>Eukaryota</taxon>
        <taxon>Metazoa</taxon>
        <taxon>Ecdysozoa</taxon>
        <taxon>Arthropoda</taxon>
        <taxon>Hexapoda</taxon>
        <taxon>Insecta</taxon>
        <taxon>Pterygota</taxon>
        <taxon>Neoptera</taxon>
        <taxon>Paraneoptera</taxon>
        <taxon>Hemiptera</taxon>
        <taxon>Heteroptera</taxon>
        <taxon>Panheteroptera</taxon>
        <taxon>Cimicomorpha</taxon>
        <taxon>Reduviidae</taxon>
        <taxon>Harpactorinae</taxon>
        <taxon>Harpactorini</taxon>
        <taxon>Rhynocoris</taxon>
    </lineage>
</organism>
<reference evidence="1 2" key="1">
    <citation type="submission" date="2022-12" db="EMBL/GenBank/DDBJ databases">
        <title>Chromosome-level genome assembly of true bugs.</title>
        <authorList>
            <person name="Ma L."/>
            <person name="Li H."/>
        </authorList>
    </citation>
    <scope>NUCLEOTIDE SEQUENCE [LARGE SCALE GENOMIC DNA]</scope>
    <source>
        <strain evidence="1">Lab_2022b</strain>
    </source>
</reference>
<evidence type="ECO:0000313" key="1">
    <source>
        <dbReference type="EMBL" id="KAK9510984.1"/>
    </source>
</evidence>
<dbReference type="PANTHER" id="PTHR32344">
    <property type="entry name" value="U1-TYPE DOMAIN-CONTAINING PROTEIN"/>
    <property type="match status" value="1"/>
</dbReference>
<evidence type="ECO:0008006" key="3">
    <source>
        <dbReference type="Google" id="ProtNLM"/>
    </source>
</evidence>
<dbReference type="PANTHER" id="PTHR32344:SF1">
    <property type="entry name" value="U1-TYPE DOMAIN-CONTAINING PROTEIN"/>
    <property type="match status" value="1"/>
</dbReference>
<protein>
    <recommendedName>
        <fullName evidence="3">DUF659 domain-containing protein</fullName>
    </recommendedName>
</protein>
<proteinExistence type="predicted"/>
<name>A0AAW1DR07_9HEMI</name>